<sequence>MENRKPQAPVRAAGRRRLPWILALGCIILVAFVVLRWPAGMPASGTGAEFAGDGTMGQPAPATQGAIVRPDPAAQPQGAVIIDDPAMAETRHALESLPSSDAATPAAADARSASTAKATRTSRSSASHRRSAPRPAAKKPENDLLATLMQIIKQDEPAAAKARAGNPSSMDALVAQIEAEDNRNRSENQAALASLGGKGNDAAPVRSPDVQQQLRACPRANTVAGIECRRRVCAEHVGDAACPRQ</sequence>
<evidence type="ECO:0000256" key="2">
    <source>
        <dbReference type="SAM" id="Phobius"/>
    </source>
</evidence>
<protein>
    <recommendedName>
        <fullName evidence="5">Secreted protein</fullName>
    </recommendedName>
</protein>
<dbReference type="Proteomes" id="UP001501727">
    <property type="component" value="Unassembled WGS sequence"/>
</dbReference>
<accession>A0ABP7MZ56</accession>
<feature type="region of interest" description="Disordered" evidence="1">
    <location>
        <begin position="50"/>
        <end position="72"/>
    </location>
</feature>
<feature type="compositionally biased region" description="Low complexity" evidence="1">
    <location>
        <begin position="98"/>
        <end position="125"/>
    </location>
</feature>
<keyword evidence="4" id="KW-1185">Reference proteome</keyword>
<dbReference type="EMBL" id="BAAAZU010000029">
    <property type="protein sequence ID" value="GAA3931207.1"/>
    <property type="molecule type" value="Genomic_DNA"/>
</dbReference>
<organism evidence="3 4">
    <name type="scientific">Luteimonas lutimaris</name>
    <dbReference type="NCBI Taxonomy" id="698645"/>
    <lineage>
        <taxon>Bacteria</taxon>
        <taxon>Pseudomonadati</taxon>
        <taxon>Pseudomonadota</taxon>
        <taxon>Gammaproteobacteria</taxon>
        <taxon>Lysobacterales</taxon>
        <taxon>Lysobacteraceae</taxon>
        <taxon>Luteimonas</taxon>
    </lineage>
</organism>
<evidence type="ECO:0008006" key="5">
    <source>
        <dbReference type="Google" id="ProtNLM"/>
    </source>
</evidence>
<feature type="transmembrane region" description="Helical" evidence="2">
    <location>
        <begin position="20"/>
        <end position="39"/>
    </location>
</feature>
<keyword evidence="2" id="KW-0472">Membrane</keyword>
<proteinExistence type="predicted"/>
<name>A0ABP7MZ56_9GAMM</name>
<keyword evidence="2" id="KW-0812">Transmembrane</keyword>
<evidence type="ECO:0000256" key="1">
    <source>
        <dbReference type="SAM" id="MobiDB-lite"/>
    </source>
</evidence>
<feature type="region of interest" description="Disordered" evidence="1">
    <location>
        <begin position="96"/>
        <end position="142"/>
    </location>
</feature>
<reference evidence="4" key="1">
    <citation type="journal article" date="2019" name="Int. J. Syst. Evol. Microbiol.">
        <title>The Global Catalogue of Microorganisms (GCM) 10K type strain sequencing project: providing services to taxonomists for standard genome sequencing and annotation.</title>
        <authorList>
            <consortium name="The Broad Institute Genomics Platform"/>
            <consortium name="The Broad Institute Genome Sequencing Center for Infectious Disease"/>
            <person name="Wu L."/>
            <person name="Ma J."/>
        </authorList>
    </citation>
    <scope>NUCLEOTIDE SEQUENCE [LARGE SCALE GENOMIC DNA]</scope>
    <source>
        <strain evidence="4">JCM 16916</strain>
    </source>
</reference>
<gene>
    <name evidence="3" type="ORF">GCM10022229_25970</name>
</gene>
<evidence type="ECO:0000313" key="4">
    <source>
        <dbReference type="Proteomes" id="UP001501727"/>
    </source>
</evidence>
<evidence type="ECO:0000313" key="3">
    <source>
        <dbReference type="EMBL" id="GAA3931207.1"/>
    </source>
</evidence>
<keyword evidence="2" id="KW-1133">Transmembrane helix</keyword>
<comment type="caution">
    <text evidence="3">The sequence shown here is derived from an EMBL/GenBank/DDBJ whole genome shotgun (WGS) entry which is preliminary data.</text>
</comment>